<accession>A0A4Q9Q1C7</accession>
<dbReference type="Pfam" id="PF00651">
    <property type="entry name" value="BTB"/>
    <property type="match status" value="1"/>
</dbReference>
<dbReference type="SMART" id="SM00225">
    <property type="entry name" value="BTB"/>
    <property type="match status" value="2"/>
</dbReference>
<dbReference type="SUPFAM" id="SSF54695">
    <property type="entry name" value="POZ domain"/>
    <property type="match status" value="1"/>
</dbReference>
<name>A0A4Q9Q1C7_9APHY</name>
<protein>
    <submittedName>
        <fullName evidence="1">Uncharacterized protein</fullName>
    </submittedName>
</protein>
<dbReference type="STRING" id="114155.A0A4Q9Q1C7"/>
<proteinExistence type="predicted"/>
<organism evidence="1 2">
    <name type="scientific">Dichomitus squalens</name>
    <dbReference type="NCBI Taxonomy" id="114155"/>
    <lineage>
        <taxon>Eukaryota</taxon>
        <taxon>Fungi</taxon>
        <taxon>Dikarya</taxon>
        <taxon>Basidiomycota</taxon>
        <taxon>Agaricomycotina</taxon>
        <taxon>Agaricomycetes</taxon>
        <taxon>Polyporales</taxon>
        <taxon>Polyporaceae</taxon>
        <taxon>Dichomitus</taxon>
    </lineage>
</organism>
<reference evidence="1 2" key="1">
    <citation type="submission" date="2019-01" db="EMBL/GenBank/DDBJ databases">
        <title>Draft genome sequences of three monokaryotic isolates of the white-rot basidiomycete fungus Dichomitus squalens.</title>
        <authorList>
            <consortium name="DOE Joint Genome Institute"/>
            <person name="Lopez S.C."/>
            <person name="Andreopoulos B."/>
            <person name="Pangilinan J."/>
            <person name="Lipzen A."/>
            <person name="Riley R."/>
            <person name="Ahrendt S."/>
            <person name="Ng V."/>
            <person name="Barry K."/>
            <person name="Daum C."/>
            <person name="Grigoriev I.V."/>
            <person name="Hilden K.S."/>
            <person name="Makela M.R."/>
            <person name="de Vries R.P."/>
        </authorList>
    </citation>
    <scope>NUCLEOTIDE SEQUENCE [LARGE SCALE GENOMIC DNA]</scope>
    <source>
        <strain evidence="1 2">CBS 464.89</strain>
    </source>
</reference>
<dbReference type="InterPro" id="IPR000210">
    <property type="entry name" value="BTB/POZ_dom"/>
</dbReference>
<sequence length="561" mass="62147">MSASDSQQLPPVAKAGGPFDRDDTDFVIRTSDRVEFSVLSSILKLASPIFAHMFEFPQPPGSLTSKPCVDVVEDSTIMDSCLRICYPVPNPDIGSLSDLSKVLAAGLKYEAPAVIHAARNILIQPRFIDTDPLQVFATACKLGLEKEAQVAAEAAVIKKLVRSMSDSSVVLDCVSAGQYLRLLRLDSTSEVKSDGTHVVHVEKVAPFCRDHSSILETCSTEGATSSTLCPLADTPDPSADLIIKARDGVDFYVHRYVINLASPSFLGLLIEEKHPEGSIPVYHAQETSAVMDALLRYCYPFRRLKFTDADSFVRMLSVMHKYRFVTIDDLLHDYWTTFAEQSPFRFYFVAIAHALEGKARTCAFLFARSSSSQVSELVNLYAPELEWVSALSYRRLIAYARACRAAASNIVTTFKPALPLEQFDKRGDLPPFFPFKFKPSDLPKYIEEKLAIQPSGKALTNSLIALRQSLKSCQDFVLPCDDDGPGEHRLERDFVLDLMFVAIVAPAVPQAFDDSRPAIATGRRLEITEALQKYGEAVDKRVLQVCHPPFDAMIAESRKTE</sequence>
<dbReference type="PROSITE" id="PS50097">
    <property type="entry name" value="BTB"/>
    <property type="match status" value="1"/>
</dbReference>
<dbReference type="EMBL" id="ML145105">
    <property type="protein sequence ID" value="TBU60364.1"/>
    <property type="molecule type" value="Genomic_DNA"/>
</dbReference>
<dbReference type="InterPro" id="IPR011333">
    <property type="entry name" value="SKP1/BTB/POZ_sf"/>
</dbReference>
<dbReference type="Proteomes" id="UP000292082">
    <property type="component" value="Unassembled WGS sequence"/>
</dbReference>
<evidence type="ECO:0000313" key="1">
    <source>
        <dbReference type="EMBL" id="TBU60364.1"/>
    </source>
</evidence>
<evidence type="ECO:0000313" key="2">
    <source>
        <dbReference type="Proteomes" id="UP000292082"/>
    </source>
</evidence>
<dbReference type="AlphaFoldDB" id="A0A4Q9Q1C7"/>
<gene>
    <name evidence="1" type="ORF">BD310DRAFT_922818</name>
</gene>
<dbReference type="Gene3D" id="3.30.710.10">
    <property type="entry name" value="Potassium Channel Kv1.1, Chain A"/>
    <property type="match status" value="2"/>
</dbReference>
<keyword evidence="2" id="KW-1185">Reference proteome</keyword>